<dbReference type="SUPFAM" id="SSF56601">
    <property type="entry name" value="beta-lactamase/transpeptidase-like"/>
    <property type="match status" value="1"/>
</dbReference>
<accession>A0A1I2HBB5</accession>
<dbReference type="Proteomes" id="UP000199771">
    <property type="component" value="Unassembled WGS sequence"/>
</dbReference>
<dbReference type="InterPro" id="IPR052907">
    <property type="entry name" value="Beta-lactamase/esterase"/>
</dbReference>
<protein>
    <submittedName>
        <fullName evidence="2">CubicO group peptidase, beta-lactamase class C family</fullName>
    </submittedName>
</protein>
<evidence type="ECO:0000313" key="2">
    <source>
        <dbReference type="EMBL" id="SFF26819.1"/>
    </source>
</evidence>
<dbReference type="InterPro" id="IPR012338">
    <property type="entry name" value="Beta-lactam/transpept-like"/>
</dbReference>
<sequence>MRFSLPVLPMLRHTRVAVPRRLAPLVRIDHAAECDPRDLDLDPKAIGAVWRAVERLYRTGLHPAITLVLRRHGRIVLKRAIGCLRGNGPGERGPQVPLSPDAPLCLFSASKSVSALLIHKLAEQRRLRLDDLVVDYVPEFGAHGKHRVTIRQLLAHRAGVPALPDVEPTPELLRDWDRAVQLLCAARPFDQHFERQAYHALTAGYIVGEIVRRVGRIDLRDALRQWLAQPLGCRYLTYGLPEAQRDDAPRHWMTGPRPIGPLARYVRNVIGVEFAAAVAASNTDAFLSSIVPAGNIYASADDASRVFQMLLAGGEFEGRRVLHAQTVAEAVHPVGRIQIDGTLRVPIRFSAGFMLGEEPFGLFGPHCGQAFGHLGFVSVLCWADPQRDIAVALLNTGKSVAPSGLLRLIGVLTAIARACPPLR</sequence>
<dbReference type="EMBL" id="FOOC01000001">
    <property type="protein sequence ID" value="SFF26819.1"/>
    <property type="molecule type" value="Genomic_DNA"/>
</dbReference>
<dbReference type="Gene3D" id="3.40.710.10">
    <property type="entry name" value="DD-peptidase/beta-lactamase superfamily"/>
    <property type="match status" value="1"/>
</dbReference>
<keyword evidence="3" id="KW-1185">Reference proteome</keyword>
<dbReference type="Pfam" id="PF00144">
    <property type="entry name" value="Beta-lactamase"/>
    <property type="match status" value="1"/>
</dbReference>
<evidence type="ECO:0000313" key="3">
    <source>
        <dbReference type="Proteomes" id="UP000199771"/>
    </source>
</evidence>
<evidence type="ECO:0000259" key="1">
    <source>
        <dbReference type="Pfam" id="PF00144"/>
    </source>
</evidence>
<organism evidence="2 3">
    <name type="scientific">Fontimonas thermophila</name>
    <dbReference type="NCBI Taxonomy" id="1076937"/>
    <lineage>
        <taxon>Bacteria</taxon>
        <taxon>Pseudomonadati</taxon>
        <taxon>Pseudomonadota</taxon>
        <taxon>Gammaproteobacteria</taxon>
        <taxon>Nevskiales</taxon>
        <taxon>Nevskiaceae</taxon>
        <taxon>Fontimonas</taxon>
    </lineage>
</organism>
<dbReference type="RefSeq" id="WP_091530528.1">
    <property type="nucleotide sequence ID" value="NZ_FOOC01000001.1"/>
</dbReference>
<reference evidence="2 3" key="1">
    <citation type="submission" date="2016-10" db="EMBL/GenBank/DDBJ databases">
        <authorList>
            <person name="de Groot N.N."/>
        </authorList>
    </citation>
    <scope>NUCLEOTIDE SEQUENCE [LARGE SCALE GENOMIC DNA]</scope>
    <source>
        <strain evidence="2 3">DSM 23609</strain>
    </source>
</reference>
<dbReference type="STRING" id="1076937.SAMN04488120_101289"/>
<proteinExistence type="predicted"/>
<dbReference type="InterPro" id="IPR001466">
    <property type="entry name" value="Beta-lactam-related"/>
</dbReference>
<dbReference type="PANTHER" id="PTHR43319">
    <property type="entry name" value="BETA-LACTAMASE-RELATED"/>
    <property type="match status" value="1"/>
</dbReference>
<name>A0A1I2HBB5_9GAMM</name>
<dbReference type="PANTHER" id="PTHR43319:SF3">
    <property type="entry name" value="BETA-LACTAMASE-RELATED DOMAIN-CONTAINING PROTEIN"/>
    <property type="match status" value="1"/>
</dbReference>
<gene>
    <name evidence="2" type="ORF">SAMN04488120_101289</name>
</gene>
<feature type="domain" description="Beta-lactamase-related" evidence="1">
    <location>
        <begin position="54"/>
        <end position="399"/>
    </location>
</feature>
<dbReference type="AlphaFoldDB" id="A0A1I2HBB5"/>